<proteinExistence type="predicted"/>
<name>A0A286QPX2_9CAUD</name>
<evidence type="ECO:0000313" key="2">
    <source>
        <dbReference type="Proteomes" id="UP000224539"/>
    </source>
</evidence>
<organism evidence="1 2">
    <name type="scientific">Streptococcus phage P7601</name>
    <dbReference type="NCBI Taxonomy" id="1971431"/>
    <lineage>
        <taxon>Viruses</taxon>
        <taxon>Duplodnaviria</taxon>
        <taxon>Heunggongvirae</taxon>
        <taxon>Uroviricota</taxon>
        <taxon>Caudoviricetes</taxon>
        <taxon>Aliceevansviridae</taxon>
        <taxon>Moineauvirus</taxon>
        <taxon>Moineauvirus P7601</taxon>
    </lineage>
</organism>
<keyword evidence="2" id="KW-1185">Reference proteome</keyword>
<reference evidence="1 2" key="1">
    <citation type="journal article" date="2017" name="Front. Microbiol.">
        <title>Global Survey and Genome Exploration of Bacteriophages Infecting the Lactic Acid Bacterium Streptococcus thermophilus.</title>
        <authorList>
            <person name="McDonnell B."/>
            <person name="Mahony J."/>
            <person name="Hanemaaijer L."/>
            <person name="Neve H."/>
            <person name="Noben J.-P."/>
            <person name="Lugli G.A."/>
            <person name="Ventura M."/>
            <person name="Kouwen T.R."/>
            <person name="van Sinderen D."/>
        </authorList>
    </citation>
    <scope>NUCLEOTIDE SEQUENCE [LARGE SCALE GENOMIC DNA]</scope>
</reference>
<sequence length="36" mass="4442">MDRKLRQGIDRTVDLEQMYTATVIYTDKRRVNYDNY</sequence>
<dbReference type="Proteomes" id="UP000224539">
    <property type="component" value="Genome"/>
</dbReference>
<gene>
    <name evidence="1" type="ORF">P7601_42</name>
</gene>
<accession>A0A286QPX2</accession>
<dbReference type="EMBL" id="KY705272">
    <property type="protein sequence ID" value="ARU13983.1"/>
    <property type="molecule type" value="Genomic_DNA"/>
</dbReference>
<protein>
    <submittedName>
        <fullName evidence="1">Uncharacterized protein</fullName>
    </submittedName>
</protein>
<evidence type="ECO:0000313" key="1">
    <source>
        <dbReference type="EMBL" id="ARU13983.1"/>
    </source>
</evidence>